<keyword evidence="1" id="KW-0175">Coiled coil</keyword>
<dbReference type="AlphaFoldDB" id="X1F0S9"/>
<organism evidence="2">
    <name type="scientific">marine sediment metagenome</name>
    <dbReference type="NCBI Taxonomy" id="412755"/>
    <lineage>
        <taxon>unclassified sequences</taxon>
        <taxon>metagenomes</taxon>
        <taxon>ecological metagenomes</taxon>
    </lineage>
</organism>
<evidence type="ECO:0000313" key="2">
    <source>
        <dbReference type="EMBL" id="GAH38497.1"/>
    </source>
</evidence>
<gene>
    <name evidence="2" type="ORF">S03H2_18405</name>
</gene>
<protein>
    <submittedName>
        <fullName evidence="2">Uncharacterized protein</fullName>
    </submittedName>
</protein>
<proteinExistence type="predicted"/>
<sequence>MFKKRKLQEKITQEEPNQFGDLDNALKNYRKYLEKLEEENHRDSTEFKPSIKIKEITLEVNKVVPFDDDHSLRLKKDGCIEVIEHIR</sequence>
<comment type="caution">
    <text evidence="2">The sequence shown here is derived from an EMBL/GenBank/DDBJ whole genome shotgun (WGS) entry which is preliminary data.</text>
</comment>
<dbReference type="EMBL" id="BARU01009550">
    <property type="protein sequence ID" value="GAH38497.1"/>
    <property type="molecule type" value="Genomic_DNA"/>
</dbReference>
<name>X1F0S9_9ZZZZ</name>
<evidence type="ECO:0000256" key="1">
    <source>
        <dbReference type="SAM" id="Coils"/>
    </source>
</evidence>
<accession>X1F0S9</accession>
<reference evidence="2" key="1">
    <citation type="journal article" date="2014" name="Front. Microbiol.">
        <title>High frequency of phylogenetically diverse reductive dehalogenase-homologous genes in deep subseafloor sedimentary metagenomes.</title>
        <authorList>
            <person name="Kawai M."/>
            <person name="Futagami T."/>
            <person name="Toyoda A."/>
            <person name="Takaki Y."/>
            <person name="Nishi S."/>
            <person name="Hori S."/>
            <person name="Arai W."/>
            <person name="Tsubouchi T."/>
            <person name="Morono Y."/>
            <person name="Uchiyama I."/>
            <person name="Ito T."/>
            <person name="Fujiyama A."/>
            <person name="Inagaki F."/>
            <person name="Takami H."/>
        </authorList>
    </citation>
    <scope>NUCLEOTIDE SEQUENCE</scope>
    <source>
        <strain evidence="2">Expedition CK06-06</strain>
    </source>
</reference>
<feature type="coiled-coil region" evidence="1">
    <location>
        <begin position="19"/>
        <end position="46"/>
    </location>
</feature>